<dbReference type="PANTHER" id="PTHR11922">
    <property type="entry name" value="GMP SYNTHASE-RELATED"/>
    <property type="match status" value="1"/>
</dbReference>
<keyword evidence="5" id="KW-0067">ATP-binding</keyword>
<dbReference type="EMBL" id="LAZR01007021">
    <property type="protein sequence ID" value="KKM87989.1"/>
    <property type="molecule type" value="Genomic_DNA"/>
</dbReference>
<protein>
    <recommendedName>
        <fullName evidence="6">Glutamine amidotransferase domain-containing protein</fullName>
    </recommendedName>
</protein>
<evidence type="ECO:0000256" key="1">
    <source>
        <dbReference type="ARBA" id="ARBA00022598"/>
    </source>
</evidence>
<sequence>MSEQKKEGLIYIMDMESSLAPAVARRIVDMGQYFIYRRWDMSVDVAAEVNLYKDVLRGIILSGSSKNINSTKNLPPKAAPALFEAGVPILGICYGLQFMAHAVGTKIVRCWDEQDPVKRIKANAKKDKGEQGPTIFHRTNEESLLFRGLGSSFPVWMKHNWMAEQLPEGWALTGATAKCPIAAMERGHFFALQFHPEPQHSLFGRVVLDNWLTLACGLGTPYF</sequence>
<keyword evidence="4" id="KW-0658">Purine biosynthesis</keyword>
<dbReference type="GO" id="GO:0003921">
    <property type="term" value="F:GMP synthase activity"/>
    <property type="evidence" value="ECO:0007669"/>
    <property type="project" value="TreeGrafter"/>
</dbReference>
<reference evidence="7" key="1">
    <citation type="journal article" date="2015" name="Nature">
        <title>Complex archaea that bridge the gap between prokaryotes and eukaryotes.</title>
        <authorList>
            <person name="Spang A."/>
            <person name="Saw J.H."/>
            <person name="Jorgensen S.L."/>
            <person name="Zaremba-Niedzwiedzka K."/>
            <person name="Martijn J."/>
            <person name="Lind A.E."/>
            <person name="van Eijk R."/>
            <person name="Schleper C."/>
            <person name="Guy L."/>
            <person name="Ettema T.J."/>
        </authorList>
    </citation>
    <scope>NUCLEOTIDE SEQUENCE</scope>
</reference>
<dbReference type="SUPFAM" id="SSF52317">
    <property type="entry name" value="Class I glutamine amidotransferase-like"/>
    <property type="match status" value="1"/>
</dbReference>
<dbReference type="InterPro" id="IPR029062">
    <property type="entry name" value="Class_I_gatase-like"/>
</dbReference>
<dbReference type="PANTHER" id="PTHR11922:SF2">
    <property type="entry name" value="GMP SYNTHASE [GLUTAMINE-HYDROLYZING]"/>
    <property type="match status" value="1"/>
</dbReference>
<evidence type="ECO:0000256" key="4">
    <source>
        <dbReference type="ARBA" id="ARBA00022755"/>
    </source>
</evidence>
<keyword evidence="2" id="KW-0547">Nucleotide-binding</keyword>
<comment type="caution">
    <text evidence="7">The sequence shown here is derived from an EMBL/GenBank/DDBJ whole genome shotgun (WGS) entry which is preliminary data.</text>
</comment>
<dbReference type="InterPro" id="IPR017926">
    <property type="entry name" value="GATASE"/>
</dbReference>
<accession>A0A0F9L007</accession>
<evidence type="ECO:0000259" key="6">
    <source>
        <dbReference type="Pfam" id="PF00117"/>
    </source>
</evidence>
<feature type="domain" description="Glutamine amidotransferase" evidence="6">
    <location>
        <begin position="12"/>
        <end position="212"/>
    </location>
</feature>
<evidence type="ECO:0000256" key="2">
    <source>
        <dbReference type="ARBA" id="ARBA00022741"/>
    </source>
</evidence>
<dbReference type="GO" id="GO:0005829">
    <property type="term" value="C:cytosol"/>
    <property type="evidence" value="ECO:0007669"/>
    <property type="project" value="TreeGrafter"/>
</dbReference>
<dbReference type="AlphaFoldDB" id="A0A0F9L007"/>
<evidence type="ECO:0000256" key="5">
    <source>
        <dbReference type="ARBA" id="ARBA00022840"/>
    </source>
</evidence>
<gene>
    <name evidence="7" type="ORF">LCGC14_1263310</name>
</gene>
<proteinExistence type="predicted"/>
<keyword evidence="3" id="KW-0332">GMP biosynthesis</keyword>
<name>A0A0F9L007_9ZZZZ</name>
<keyword evidence="1" id="KW-0436">Ligase</keyword>
<evidence type="ECO:0000256" key="3">
    <source>
        <dbReference type="ARBA" id="ARBA00022749"/>
    </source>
</evidence>
<organism evidence="7">
    <name type="scientific">marine sediment metagenome</name>
    <dbReference type="NCBI Taxonomy" id="412755"/>
    <lineage>
        <taxon>unclassified sequences</taxon>
        <taxon>metagenomes</taxon>
        <taxon>ecological metagenomes</taxon>
    </lineage>
</organism>
<dbReference type="GO" id="GO:0005524">
    <property type="term" value="F:ATP binding"/>
    <property type="evidence" value="ECO:0007669"/>
    <property type="project" value="UniProtKB-KW"/>
</dbReference>
<dbReference type="Gene3D" id="3.40.50.880">
    <property type="match status" value="1"/>
</dbReference>
<dbReference type="Pfam" id="PF00117">
    <property type="entry name" value="GATase"/>
    <property type="match status" value="1"/>
</dbReference>
<dbReference type="PROSITE" id="PS51273">
    <property type="entry name" value="GATASE_TYPE_1"/>
    <property type="match status" value="1"/>
</dbReference>
<evidence type="ECO:0000313" key="7">
    <source>
        <dbReference type="EMBL" id="KKM87989.1"/>
    </source>
</evidence>